<name>A0A1M6KGS3_9FIRM</name>
<accession>A0A1M6KGS3</accession>
<dbReference type="PIRSF" id="PIRSF006594">
    <property type="entry name" value="UCP006594"/>
    <property type="match status" value="1"/>
</dbReference>
<dbReference type="AlphaFoldDB" id="A0A1M6KGS3"/>
<dbReference type="STRING" id="1123349.SAMN02744037_00376"/>
<dbReference type="RefSeq" id="WP_072886726.1">
    <property type="nucleotide sequence ID" value="NZ_FRAE01000007.1"/>
</dbReference>
<dbReference type="EMBL" id="FRAE01000007">
    <property type="protein sequence ID" value="SHJ58196.1"/>
    <property type="molecule type" value="Genomic_DNA"/>
</dbReference>
<dbReference type="Proteomes" id="UP000242497">
    <property type="component" value="Unassembled WGS sequence"/>
</dbReference>
<dbReference type="InterPro" id="IPR002829">
    <property type="entry name" value="DUF116"/>
</dbReference>
<keyword evidence="3" id="KW-1185">Reference proteome</keyword>
<dbReference type="OrthoDB" id="9787348at2"/>
<keyword evidence="1" id="KW-0472">Membrane</keyword>
<dbReference type="PANTHER" id="PTHR43801:SF1">
    <property type="entry name" value="POLYPRENYL SYNTHETASE"/>
    <property type="match status" value="1"/>
</dbReference>
<evidence type="ECO:0008006" key="4">
    <source>
        <dbReference type="Google" id="ProtNLM"/>
    </source>
</evidence>
<keyword evidence="1" id="KW-1133">Transmembrane helix</keyword>
<sequence>MINEKKFIYLMSTLALFFVILYIGMNYIISGKNINITNFFIMSFNIIFLLIISIILFSTIISYVVLKDKKVNKNIIKLNLKIVNIIYPFIIFISRLFKISKNEIRKVYVDLNNKYIYANKYNFKPEDIMLLTPHCIQKSFCKHKVTNDIENCKQCGKCNVGDLLKLKEKYNVKAYVATGGTLARRIIIENKPKAVIAIACERDLTSGIQDVSKLPVLGVFNKRPNGPCFNTEMDILEVEKAINFFLGGN</sequence>
<feature type="transmembrane region" description="Helical" evidence="1">
    <location>
        <begin position="7"/>
        <end position="29"/>
    </location>
</feature>
<feature type="transmembrane region" description="Helical" evidence="1">
    <location>
        <begin position="41"/>
        <end position="66"/>
    </location>
</feature>
<gene>
    <name evidence="2" type="ORF">SAMN02744037_00376</name>
</gene>
<evidence type="ECO:0000313" key="2">
    <source>
        <dbReference type="EMBL" id="SHJ58196.1"/>
    </source>
</evidence>
<evidence type="ECO:0000313" key="3">
    <source>
        <dbReference type="Proteomes" id="UP000242497"/>
    </source>
</evidence>
<feature type="transmembrane region" description="Helical" evidence="1">
    <location>
        <begin position="78"/>
        <end position="97"/>
    </location>
</feature>
<organism evidence="2 3">
    <name type="scientific">Tepidibacter formicigenes DSM 15518</name>
    <dbReference type="NCBI Taxonomy" id="1123349"/>
    <lineage>
        <taxon>Bacteria</taxon>
        <taxon>Bacillati</taxon>
        <taxon>Bacillota</taxon>
        <taxon>Clostridia</taxon>
        <taxon>Peptostreptococcales</taxon>
        <taxon>Peptostreptococcaceae</taxon>
        <taxon>Tepidibacter</taxon>
    </lineage>
</organism>
<protein>
    <recommendedName>
        <fullName evidence="4">DUF116 domain-containing protein</fullName>
    </recommendedName>
</protein>
<dbReference type="PANTHER" id="PTHR43801">
    <property type="entry name" value="NUCLEOTIDE-BINDING PROTEIN-RELATED"/>
    <property type="match status" value="1"/>
</dbReference>
<keyword evidence="1" id="KW-0812">Transmembrane</keyword>
<dbReference type="Pfam" id="PF01976">
    <property type="entry name" value="DUF116"/>
    <property type="match status" value="1"/>
</dbReference>
<reference evidence="3" key="1">
    <citation type="submission" date="2016-11" db="EMBL/GenBank/DDBJ databases">
        <authorList>
            <person name="Varghese N."/>
            <person name="Submissions S."/>
        </authorList>
    </citation>
    <scope>NUCLEOTIDE SEQUENCE [LARGE SCALE GENOMIC DNA]</scope>
    <source>
        <strain evidence="3">DSM 15518</strain>
    </source>
</reference>
<evidence type="ECO:0000256" key="1">
    <source>
        <dbReference type="SAM" id="Phobius"/>
    </source>
</evidence>
<proteinExistence type="predicted"/>